<dbReference type="AlphaFoldDB" id="A0A451D5R2"/>
<dbReference type="Gene3D" id="3.40.50.300">
    <property type="entry name" value="P-loop containing nucleotide triphosphate hydrolases"/>
    <property type="match status" value="1"/>
</dbReference>
<dbReference type="GO" id="GO:0006261">
    <property type="term" value="P:DNA-templated DNA replication"/>
    <property type="evidence" value="ECO:0007669"/>
    <property type="project" value="TreeGrafter"/>
</dbReference>
<evidence type="ECO:0000256" key="4">
    <source>
        <dbReference type="ARBA" id="ARBA00022932"/>
    </source>
</evidence>
<dbReference type="InterPro" id="IPR027417">
    <property type="entry name" value="P-loop_NTPase"/>
</dbReference>
<name>A0A451D5R2_9GAMM</name>
<evidence type="ECO:0000256" key="3">
    <source>
        <dbReference type="ARBA" id="ARBA00022705"/>
    </source>
</evidence>
<dbReference type="EC" id="2.7.7.7" evidence="5"/>
<dbReference type="SUPFAM" id="SSF52540">
    <property type="entry name" value="P-loop containing nucleoside triphosphate hydrolases"/>
    <property type="match status" value="1"/>
</dbReference>
<dbReference type="InterPro" id="IPR005790">
    <property type="entry name" value="DNA_polIII_delta"/>
</dbReference>
<protein>
    <submittedName>
        <fullName evidence="5">DNA polymerase III subunit delta, partial</fullName>
        <ecNumber evidence="5">2.7.7.7</ecNumber>
    </submittedName>
</protein>
<keyword evidence="3" id="KW-0235">DNA replication</keyword>
<dbReference type="EMBL" id="LR217707">
    <property type="protein sequence ID" value="VFP81189.1"/>
    <property type="molecule type" value="Genomic_DNA"/>
</dbReference>
<dbReference type="PANTHER" id="PTHR34388">
    <property type="entry name" value="DNA POLYMERASE III SUBUNIT DELTA"/>
    <property type="match status" value="1"/>
</dbReference>
<keyword evidence="4" id="KW-0239">DNA-directed DNA polymerase</keyword>
<gene>
    <name evidence="5" type="primary">holA</name>
    <name evidence="5" type="ORF">BUCIKOCA2762_284</name>
</gene>
<sequence>MIIDTINLKKYIYKNKILTYIILESEYIFIKENKEIIFNYIKKKKKKIKKINITISNNNDWKNVFNQLKQQNLFSTIQLLNITIYDSILSKDLQNNLNRIKHYSNNKDIKIFNFPHLNNIKSYNHFFSCYTKNLGVIINNSFSYTKNIHQWIHNKIKKNNININSSAKNFLLINSPINISLFSNLIENIIFLYPNTIITLNILYNYFKKIQIFDYYDWIKSIVVTNKIHALKILLKLKKQKYDFNILINAYKTLIYIILLYKKKFFIPNNYKNFIIYKKKIMQLSLFSLIKKNNIKIILLALKILKKIELCVHHNQIEIIWMHLKTLSIILD</sequence>
<evidence type="ECO:0000256" key="1">
    <source>
        <dbReference type="ARBA" id="ARBA00022679"/>
    </source>
</evidence>
<dbReference type="GO" id="GO:0009360">
    <property type="term" value="C:DNA polymerase III complex"/>
    <property type="evidence" value="ECO:0007669"/>
    <property type="project" value="TreeGrafter"/>
</dbReference>
<proteinExistence type="predicted"/>
<evidence type="ECO:0000313" key="5">
    <source>
        <dbReference type="EMBL" id="VFP81189.1"/>
    </source>
</evidence>
<dbReference type="PANTHER" id="PTHR34388:SF1">
    <property type="entry name" value="DNA POLYMERASE III SUBUNIT DELTA"/>
    <property type="match status" value="1"/>
</dbReference>
<organism evidence="5 6">
    <name type="scientific">Buchnera aphidicola</name>
    <name type="common">Cinara kochiana kochiana</name>
    <dbReference type="NCBI Taxonomy" id="2518976"/>
    <lineage>
        <taxon>Bacteria</taxon>
        <taxon>Pseudomonadati</taxon>
        <taxon>Pseudomonadota</taxon>
        <taxon>Gammaproteobacteria</taxon>
        <taxon>Enterobacterales</taxon>
        <taxon>Erwiniaceae</taxon>
        <taxon>Buchnera</taxon>
    </lineage>
</organism>
<dbReference type="GO" id="GO:0003887">
    <property type="term" value="F:DNA-directed DNA polymerase activity"/>
    <property type="evidence" value="ECO:0007669"/>
    <property type="project" value="UniProtKB-KW"/>
</dbReference>
<accession>A0A451D5R2</accession>
<evidence type="ECO:0000256" key="2">
    <source>
        <dbReference type="ARBA" id="ARBA00022695"/>
    </source>
</evidence>
<evidence type="ECO:0000313" key="6">
    <source>
        <dbReference type="Proteomes" id="UP000294380"/>
    </source>
</evidence>
<reference evidence="5 6" key="1">
    <citation type="submission" date="2019-02" db="EMBL/GenBank/DDBJ databases">
        <authorList>
            <person name="Manzano-Marin A."/>
            <person name="Manzano-Marin A."/>
        </authorList>
    </citation>
    <scope>NUCLEOTIDE SEQUENCE [LARGE SCALE GENOMIC DNA]</scope>
    <source>
        <strain evidence="5 6">BuCikochiana</strain>
    </source>
</reference>
<dbReference type="GO" id="GO:0003677">
    <property type="term" value="F:DNA binding"/>
    <property type="evidence" value="ECO:0007669"/>
    <property type="project" value="InterPro"/>
</dbReference>
<keyword evidence="1 5" id="KW-0808">Transferase</keyword>
<dbReference type="Proteomes" id="UP000294380">
    <property type="component" value="Chromosome"/>
</dbReference>
<keyword evidence="2 5" id="KW-0548">Nucleotidyltransferase</keyword>